<comment type="function">
    <text evidence="7">Catalyzes the formation of 6,7-dimethyl-8-ribityllumazine by condensation of 5-amino-6-(D-ribitylamino)uracil with 3,4-dihydroxy-2-butanone 4-phosphate. This is the penultimate step in the biosynthesis of riboflavin.</text>
</comment>
<dbReference type="HAMAP" id="MF_00178">
    <property type="entry name" value="Lumazine_synth"/>
    <property type="match status" value="1"/>
</dbReference>
<feature type="binding site" evidence="7">
    <location>
        <position position="120"/>
    </location>
    <ligand>
        <name>5-amino-6-(D-ribitylamino)uracil</name>
        <dbReference type="ChEBI" id="CHEBI:15934"/>
    </ligand>
</feature>
<dbReference type="NCBIfam" id="TIGR00114">
    <property type="entry name" value="lumazine-synth"/>
    <property type="match status" value="1"/>
</dbReference>
<accession>A0A0X3AQD1</accession>
<dbReference type="GO" id="GO:0009231">
    <property type="term" value="P:riboflavin biosynthetic process"/>
    <property type="evidence" value="ECO:0007669"/>
    <property type="project" value="UniProtKB-UniRule"/>
</dbReference>
<dbReference type="AlphaFoldDB" id="A0A0X3AQD1"/>
<evidence type="ECO:0000256" key="6">
    <source>
        <dbReference type="ARBA" id="ARBA00048785"/>
    </source>
</evidence>
<organism evidence="8 9">
    <name type="scientific">Apibacter mensalis</name>
    <dbReference type="NCBI Taxonomy" id="1586267"/>
    <lineage>
        <taxon>Bacteria</taxon>
        <taxon>Pseudomonadati</taxon>
        <taxon>Bacteroidota</taxon>
        <taxon>Flavobacteriia</taxon>
        <taxon>Flavobacteriales</taxon>
        <taxon>Weeksellaceae</taxon>
        <taxon>Apibacter</taxon>
    </lineage>
</organism>
<name>A0A0X3AQD1_9FLAO</name>
<comment type="catalytic activity">
    <reaction evidence="6 7">
        <text>(2S)-2-hydroxy-3-oxobutyl phosphate + 5-amino-6-(D-ribitylamino)uracil = 6,7-dimethyl-8-(1-D-ribityl)lumazine + phosphate + 2 H2O + H(+)</text>
        <dbReference type="Rhea" id="RHEA:26152"/>
        <dbReference type="ChEBI" id="CHEBI:15377"/>
        <dbReference type="ChEBI" id="CHEBI:15378"/>
        <dbReference type="ChEBI" id="CHEBI:15934"/>
        <dbReference type="ChEBI" id="CHEBI:43474"/>
        <dbReference type="ChEBI" id="CHEBI:58201"/>
        <dbReference type="ChEBI" id="CHEBI:58830"/>
        <dbReference type="EC" id="2.5.1.78"/>
    </reaction>
</comment>
<dbReference type="Pfam" id="PF00885">
    <property type="entry name" value="DMRL_synthase"/>
    <property type="match status" value="1"/>
</dbReference>
<dbReference type="OrthoDB" id="9809709at2"/>
<dbReference type="GO" id="GO:0000906">
    <property type="term" value="F:6,7-dimethyl-8-ribityllumazine synthase activity"/>
    <property type="evidence" value="ECO:0007669"/>
    <property type="project" value="UniProtKB-UniRule"/>
</dbReference>
<dbReference type="UniPathway" id="UPA00275">
    <property type="reaction ID" value="UER00404"/>
</dbReference>
<comment type="similarity">
    <text evidence="2 7">Belongs to the DMRL synthase family.</text>
</comment>
<dbReference type="GO" id="GO:0005829">
    <property type="term" value="C:cytosol"/>
    <property type="evidence" value="ECO:0007669"/>
    <property type="project" value="TreeGrafter"/>
</dbReference>
<proteinExistence type="inferred from homology"/>
<feature type="active site" description="Proton donor" evidence="7">
    <location>
        <position position="95"/>
    </location>
</feature>
<feature type="binding site" evidence="7">
    <location>
        <position position="134"/>
    </location>
    <ligand>
        <name>(2S)-2-hydroxy-3-oxobutyl phosphate</name>
        <dbReference type="ChEBI" id="CHEBI:58830"/>
    </ligand>
</feature>
<dbReference type="GO" id="GO:0009349">
    <property type="term" value="C:riboflavin synthase complex"/>
    <property type="evidence" value="ECO:0007669"/>
    <property type="project" value="UniProtKB-UniRule"/>
</dbReference>
<dbReference type="CDD" id="cd09209">
    <property type="entry name" value="Lumazine_synthase-I"/>
    <property type="match status" value="1"/>
</dbReference>
<dbReference type="STRING" id="1586267.GCA_001418685_01187"/>
<comment type="pathway">
    <text evidence="1 7">Cofactor biosynthesis; riboflavin biosynthesis; riboflavin from 2-hydroxy-3-oxobutyl phosphate and 5-amino-6-(D-ribitylamino)uracil: step 1/2.</text>
</comment>
<feature type="binding site" evidence="7">
    <location>
        <begin position="87"/>
        <end position="89"/>
    </location>
    <ligand>
        <name>5-amino-6-(D-ribitylamino)uracil</name>
        <dbReference type="ChEBI" id="CHEBI:15934"/>
    </ligand>
</feature>
<reference evidence="8 9" key="1">
    <citation type="submission" date="2016-01" db="EMBL/GenBank/DDBJ databases">
        <authorList>
            <person name="McClelland M."/>
            <person name="Jain A."/>
            <person name="Saraogi P."/>
            <person name="Mendelson R."/>
            <person name="Westerman R."/>
            <person name="SanMiguel P."/>
            <person name="Csonka L."/>
        </authorList>
    </citation>
    <scope>NUCLEOTIDE SEQUENCE [LARGE SCALE GENOMIC DNA]</scope>
    <source>
        <strain evidence="8 9">R-53146</strain>
    </source>
</reference>
<sequence>MATTNLSIYNKENLPNAGAYRFGIVVSDWNSEVTHNLHKGAVDTLHDLGAKNSEIDSIFVPGSVELVYAATKLCKKKIYDAIIVIGCVIRGETAHFDYVCKTVTDGVTYLNTHMETPVVFCVLTDDHVQQSLDRSGGKLGNKGVEAGVVAVRMAELKNK</sequence>
<evidence type="ECO:0000256" key="1">
    <source>
        <dbReference type="ARBA" id="ARBA00004917"/>
    </source>
</evidence>
<feature type="binding site" evidence="7">
    <location>
        <begin position="92"/>
        <end position="93"/>
    </location>
    <ligand>
        <name>(2S)-2-hydroxy-3-oxobutyl phosphate</name>
        <dbReference type="ChEBI" id="CHEBI:58830"/>
    </ligand>
</feature>
<dbReference type="EC" id="2.5.1.78" evidence="3 7"/>
<dbReference type="Proteomes" id="UP000182761">
    <property type="component" value="Unassembled WGS sequence"/>
</dbReference>
<dbReference type="RefSeq" id="WP_055425536.1">
    <property type="nucleotide sequence ID" value="NZ_FCOR01000006.1"/>
</dbReference>
<dbReference type="PANTHER" id="PTHR21058:SF0">
    <property type="entry name" value="6,7-DIMETHYL-8-RIBITYLLUMAZINE SYNTHASE"/>
    <property type="match status" value="1"/>
</dbReference>
<gene>
    <name evidence="7" type="primary">ribH</name>
    <name evidence="8" type="ORF">Ga0061079_106102</name>
</gene>
<keyword evidence="4 7" id="KW-0686">Riboflavin biosynthesis</keyword>
<keyword evidence="5 7" id="KW-0808">Transferase</keyword>
<dbReference type="InterPro" id="IPR036467">
    <property type="entry name" value="LS/RS_sf"/>
</dbReference>
<evidence type="ECO:0000313" key="9">
    <source>
        <dbReference type="Proteomes" id="UP000182761"/>
    </source>
</evidence>
<feature type="binding site" evidence="7">
    <location>
        <begin position="63"/>
        <end position="65"/>
    </location>
    <ligand>
        <name>5-amino-6-(D-ribitylamino)uracil</name>
        <dbReference type="ChEBI" id="CHEBI:15934"/>
    </ligand>
</feature>
<dbReference type="InterPro" id="IPR034964">
    <property type="entry name" value="LS"/>
</dbReference>
<dbReference type="EMBL" id="FCOR01000006">
    <property type="protein sequence ID" value="CVK16337.1"/>
    <property type="molecule type" value="Genomic_DNA"/>
</dbReference>
<evidence type="ECO:0000256" key="3">
    <source>
        <dbReference type="ARBA" id="ARBA00012664"/>
    </source>
</evidence>
<keyword evidence="9" id="KW-1185">Reference proteome</keyword>
<evidence type="ECO:0000256" key="2">
    <source>
        <dbReference type="ARBA" id="ARBA00007424"/>
    </source>
</evidence>
<evidence type="ECO:0000256" key="5">
    <source>
        <dbReference type="ARBA" id="ARBA00022679"/>
    </source>
</evidence>
<dbReference type="SUPFAM" id="SSF52121">
    <property type="entry name" value="Lumazine synthase"/>
    <property type="match status" value="1"/>
</dbReference>
<evidence type="ECO:0000256" key="7">
    <source>
        <dbReference type="HAMAP-Rule" id="MF_00178"/>
    </source>
</evidence>
<evidence type="ECO:0000313" key="8">
    <source>
        <dbReference type="EMBL" id="CVK16337.1"/>
    </source>
</evidence>
<protein>
    <recommendedName>
        <fullName evidence="3 7">6,7-dimethyl-8-ribityllumazine synthase</fullName>
        <shortName evidence="7">DMRL synthase</shortName>
        <shortName evidence="7">LS</shortName>
        <shortName evidence="7">Lumazine synthase</shortName>
        <ecNumber evidence="3 7">2.5.1.78</ecNumber>
    </recommendedName>
</protein>
<evidence type="ECO:0000256" key="4">
    <source>
        <dbReference type="ARBA" id="ARBA00022619"/>
    </source>
</evidence>
<dbReference type="Gene3D" id="3.40.50.960">
    <property type="entry name" value="Lumazine/riboflavin synthase"/>
    <property type="match status" value="1"/>
</dbReference>
<dbReference type="InterPro" id="IPR002180">
    <property type="entry name" value="LS/RS"/>
</dbReference>
<feature type="binding site" evidence="7">
    <location>
        <position position="29"/>
    </location>
    <ligand>
        <name>5-amino-6-(D-ribitylamino)uracil</name>
        <dbReference type="ChEBI" id="CHEBI:15934"/>
    </ligand>
</feature>
<dbReference type="PANTHER" id="PTHR21058">
    <property type="entry name" value="6,7-DIMETHYL-8-RIBITYLLUMAZINE SYNTHASE DMRL SYNTHASE LUMAZINE SYNTHASE"/>
    <property type="match status" value="1"/>
</dbReference>